<reference evidence="2 3" key="1">
    <citation type="submission" date="2018-05" db="EMBL/GenBank/DDBJ databases">
        <title>The draft genome of strain NS-104.</title>
        <authorList>
            <person name="Hang P."/>
            <person name="Jiang J."/>
        </authorList>
    </citation>
    <scope>NUCLEOTIDE SEQUENCE [LARGE SCALE GENOMIC DNA]</scope>
    <source>
        <strain evidence="2 3">NS-104</strain>
    </source>
</reference>
<accession>A0A2U2DMU7</accession>
<evidence type="ECO:0008006" key="4">
    <source>
        <dbReference type="Google" id="ProtNLM"/>
    </source>
</evidence>
<keyword evidence="3" id="KW-1185">Reference proteome</keyword>
<evidence type="ECO:0000256" key="1">
    <source>
        <dbReference type="SAM" id="SignalP"/>
    </source>
</evidence>
<dbReference type="Pfam" id="PF06707">
    <property type="entry name" value="DUF1194"/>
    <property type="match status" value="1"/>
</dbReference>
<evidence type="ECO:0000313" key="3">
    <source>
        <dbReference type="Proteomes" id="UP000245252"/>
    </source>
</evidence>
<keyword evidence="1" id="KW-0732">Signal</keyword>
<dbReference type="EMBL" id="QFBC01000009">
    <property type="protein sequence ID" value="PWE54636.1"/>
    <property type="molecule type" value="Genomic_DNA"/>
</dbReference>
<dbReference type="RefSeq" id="WP_109459856.1">
    <property type="nucleotide sequence ID" value="NZ_QFBC01000009.1"/>
</dbReference>
<dbReference type="InterPro" id="IPR036465">
    <property type="entry name" value="vWFA_dom_sf"/>
</dbReference>
<evidence type="ECO:0000313" key="2">
    <source>
        <dbReference type="EMBL" id="PWE54636.1"/>
    </source>
</evidence>
<organism evidence="2 3">
    <name type="scientific">Metarhizobium album</name>
    <dbReference type="NCBI Taxonomy" id="2182425"/>
    <lineage>
        <taxon>Bacteria</taxon>
        <taxon>Pseudomonadati</taxon>
        <taxon>Pseudomonadota</taxon>
        <taxon>Alphaproteobacteria</taxon>
        <taxon>Hyphomicrobiales</taxon>
        <taxon>Rhizobiaceae</taxon>
        <taxon>Metarhizobium</taxon>
    </lineage>
</organism>
<dbReference type="OrthoDB" id="9792179at2"/>
<comment type="caution">
    <text evidence="2">The sequence shown here is derived from an EMBL/GenBank/DDBJ whole genome shotgun (WGS) entry which is preliminary data.</text>
</comment>
<dbReference type="AlphaFoldDB" id="A0A2U2DMU7"/>
<sequence>MSRLKSFTVSACLLAGQIWPATAANPPEVDAAIVFAVDSSTSIDPVRADRQRLGHAEALRSREVVAAIKQGRAGCIAVTYFEWASVGSLRTVLPWRLVCNEAQANAAAEAIEQYGDTGRGRSRGGRTSISFAIDAASLSLRAWEGKAAKTVIDVSVNGTNNDGLPVEVSRRQALAEGHVINAIALDRSEEGVTHDLPGYLHAAVIGGPGAFVAVSKDPADYVRALRRKLVVEISGLDWPADAATSIYVR</sequence>
<feature type="signal peptide" evidence="1">
    <location>
        <begin position="1"/>
        <end position="23"/>
    </location>
</feature>
<dbReference type="SUPFAM" id="SSF53300">
    <property type="entry name" value="vWA-like"/>
    <property type="match status" value="1"/>
</dbReference>
<dbReference type="Gene3D" id="3.40.50.410">
    <property type="entry name" value="von Willebrand factor, type A domain"/>
    <property type="match status" value="1"/>
</dbReference>
<proteinExistence type="predicted"/>
<protein>
    <recommendedName>
        <fullName evidence="4">DUF1194 domain-containing protein</fullName>
    </recommendedName>
</protein>
<dbReference type="InterPro" id="IPR010607">
    <property type="entry name" value="DUF1194"/>
</dbReference>
<feature type="chain" id="PRO_5015712397" description="DUF1194 domain-containing protein" evidence="1">
    <location>
        <begin position="24"/>
        <end position="249"/>
    </location>
</feature>
<name>A0A2U2DMU7_9HYPH</name>
<gene>
    <name evidence="2" type="ORF">DEM27_19140</name>
</gene>
<dbReference type="Proteomes" id="UP000245252">
    <property type="component" value="Unassembled WGS sequence"/>
</dbReference>